<reference evidence="2 3" key="1">
    <citation type="journal article" date="2015" name="Sci. Rep.">
        <title>Genome of the facultative scuticociliatosis pathogen Pseudocohnilembus persalinus provides insight into its virulence through horizontal gene transfer.</title>
        <authorList>
            <person name="Xiong J."/>
            <person name="Wang G."/>
            <person name="Cheng J."/>
            <person name="Tian M."/>
            <person name="Pan X."/>
            <person name="Warren A."/>
            <person name="Jiang C."/>
            <person name="Yuan D."/>
            <person name="Miao W."/>
        </authorList>
    </citation>
    <scope>NUCLEOTIDE SEQUENCE [LARGE SCALE GENOMIC DNA]</scope>
    <source>
        <strain evidence="2">36N120E</strain>
    </source>
</reference>
<dbReference type="Gene3D" id="1.10.510.10">
    <property type="entry name" value="Transferase(Phosphotransferase) domain 1"/>
    <property type="match status" value="1"/>
</dbReference>
<feature type="domain" description="Protein kinase" evidence="1">
    <location>
        <begin position="1"/>
        <end position="167"/>
    </location>
</feature>
<evidence type="ECO:0000313" key="3">
    <source>
        <dbReference type="Proteomes" id="UP000054937"/>
    </source>
</evidence>
<sequence length="260" mass="30847">MARNLLEILLILKNAKIMHRNISHKSLLVVKDQQGNFERIKLTSFGICKYHDPKCQTNTVDIEYKDTIAPEILKRDSRYNQMVDIYSAGMTLCKLIFGLEINLIKNLKTDNSEYYDAYVQNIYKIQKMIQQNEKLGKDFSDLLIRMIDPDYEHKRINIEQIFKHNFFLNFNDLNNCKQQEQFTDLYGENIFLDPEYNNYFEQDYRNEQFKNYGNVSKNLINSSLNISQSENNNQIFINNQSSQNNEISIEQGIQIEDLYL</sequence>
<organism evidence="2 3">
    <name type="scientific">Pseudocohnilembus persalinus</name>
    <name type="common">Ciliate</name>
    <dbReference type="NCBI Taxonomy" id="266149"/>
    <lineage>
        <taxon>Eukaryota</taxon>
        <taxon>Sar</taxon>
        <taxon>Alveolata</taxon>
        <taxon>Ciliophora</taxon>
        <taxon>Intramacronucleata</taxon>
        <taxon>Oligohymenophorea</taxon>
        <taxon>Scuticociliatia</taxon>
        <taxon>Philasterida</taxon>
        <taxon>Pseudocohnilembidae</taxon>
        <taxon>Pseudocohnilembus</taxon>
    </lineage>
</organism>
<dbReference type="InParanoid" id="A0A0V0QA94"/>
<dbReference type="OrthoDB" id="343108at2759"/>
<proteinExistence type="predicted"/>
<keyword evidence="2" id="KW-0418">Kinase</keyword>
<dbReference type="Pfam" id="PF00069">
    <property type="entry name" value="Pkinase"/>
    <property type="match status" value="1"/>
</dbReference>
<keyword evidence="2" id="KW-0808">Transferase</keyword>
<evidence type="ECO:0000259" key="1">
    <source>
        <dbReference type="PROSITE" id="PS50011"/>
    </source>
</evidence>
<evidence type="ECO:0000313" key="2">
    <source>
        <dbReference type="EMBL" id="KRW99125.1"/>
    </source>
</evidence>
<dbReference type="GO" id="GO:0005737">
    <property type="term" value="C:cytoplasm"/>
    <property type="evidence" value="ECO:0007669"/>
    <property type="project" value="TreeGrafter"/>
</dbReference>
<gene>
    <name evidence="2" type="ORF">PPERSA_02957</name>
</gene>
<dbReference type="GO" id="GO:0004674">
    <property type="term" value="F:protein serine/threonine kinase activity"/>
    <property type="evidence" value="ECO:0007669"/>
    <property type="project" value="TreeGrafter"/>
</dbReference>
<comment type="caution">
    <text evidence="2">The sequence shown here is derived from an EMBL/GenBank/DDBJ whole genome shotgun (WGS) entry which is preliminary data.</text>
</comment>
<dbReference type="PANTHER" id="PTHR44167">
    <property type="entry name" value="OVARIAN-SPECIFIC SERINE/THREONINE-PROTEIN KINASE LOK-RELATED"/>
    <property type="match status" value="1"/>
</dbReference>
<dbReference type="PROSITE" id="PS50011">
    <property type="entry name" value="PROTEIN_KINASE_DOM"/>
    <property type="match status" value="1"/>
</dbReference>
<protein>
    <submittedName>
        <fullName evidence="2">Protein kinase-like domain</fullName>
    </submittedName>
</protein>
<accession>A0A0V0QA94</accession>
<name>A0A0V0QA94_PSEPJ</name>
<dbReference type="Proteomes" id="UP000054937">
    <property type="component" value="Unassembled WGS sequence"/>
</dbReference>
<dbReference type="GO" id="GO:0044773">
    <property type="term" value="P:mitotic DNA damage checkpoint signaling"/>
    <property type="evidence" value="ECO:0007669"/>
    <property type="project" value="TreeGrafter"/>
</dbReference>
<dbReference type="PANTHER" id="PTHR44167:SF18">
    <property type="entry name" value="PROTEIN KINASE DOMAIN-CONTAINING PROTEIN"/>
    <property type="match status" value="1"/>
</dbReference>
<dbReference type="AlphaFoldDB" id="A0A0V0QA94"/>
<keyword evidence="3" id="KW-1185">Reference proteome</keyword>
<dbReference type="SUPFAM" id="SSF56112">
    <property type="entry name" value="Protein kinase-like (PK-like)"/>
    <property type="match status" value="1"/>
</dbReference>
<dbReference type="GO" id="GO:0005634">
    <property type="term" value="C:nucleus"/>
    <property type="evidence" value="ECO:0007669"/>
    <property type="project" value="TreeGrafter"/>
</dbReference>
<dbReference type="InterPro" id="IPR000719">
    <property type="entry name" value="Prot_kinase_dom"/>
</dbReference>
<dbReference type="GO" id="GO:0005524">
    <property type="term" value="F:ATP binding"/>
    <property type="evidence" value="ECO:0007669"/>
    <property type="project" value="InterPro"/>
</dbReference>
<dbReference type="EMBL" id="LDAU01000221">
    <property type="protein sequence ID" value="KRW99125.1"/>
    <property type="molecule type" value="Genomic_DNA"/>
</dbReference>
<dbReference type="InterPro" id="IPR011009">
    <property type="entry name" value="Kinase-like_dom_sf"/>
</dbReference>